<evidence type="ECO:0000256" key="3">
    <source>
        <dbReference type="SAM" id="MobiDB-lite"/>
    </source>
</evidence>
<evidence type="ECO:0000313" key="5">
    <source>
        <dbReference type="Proteomes" id="UP000800092"/>
    </source>
</evidence>
<protein>
    <recommendedName>
        <fullName evidence="2">Large ribosomal subunit protein bL21m</fullName>
    </recommendedName>
</protein>
<dbReference type="InterPro" id="IPR028909">
    <property type="entry name" value="bL21-like"/>
</dbReference>
<feature type="compositionally biased region" description="Low complexity" evidence="3">
    <location>
        <begin position="63"/>
        <end position="74"/>
    </location>
</feature>
<dbReference type="InterPro" id="IPR036164">
    <property type="entry name" value="bL21-like_sf"/>
</dbReference>
<sequence>MLSRTVRRSLLDACSVLPPTFLLPCRARLINTVSHSTEADQVPEPLLNSGVHISPSPRAALKSSETPTAPSSAARLPQPNSIAPSQATTPIADSVKELLPSLRAQQPHYITAHIHARPYVVTQGDIIRLPFFMHGVSPGDVLRLNRASTIGSRDYTLKAGAVDHHLWNGKTKRKNGYLDERLFVCRAVVVGTESEPMRFKEKTKQRQRHVRTVRSKHRYTILKVKELTIRSPDEIEAKSDH</sequence>
<dbReference type="OrthoDB" id="5994at2759"/>
<comment type="similarity">
    <text evidence="1">Belongs to the bacterial ribosomal protein bL21 family.</text>
</comment>
<gene>
    <name evidence="4" type="ORF">EV356DRAFT_506791</name>
</gene>
<dbReference type="SUPFAM" id="SSF141091">
    <property type="entry name" value="L21p-like"/>
    <property type="match status" value="1"/>
</dbReference>
<feature type="region of interest" description="Disordered" evidence="3">
    <location>
        <begin position="37"/>
        <end position="86"/>
    </location>
</feature>
<dbReference type="EMBL" id="ML991825">
    <property type="protein sequence ID" value="KAF2231576.1"/>
    <property type="molecule type" value="Genomic_DNA"/>
</dbReference>
<dbReference type="Proteomes" id="UP000800092">
    <property type="component" value="Unassembled WGS sequence"/>
</dbReference>
<reference evidence="4" key="1">
    <citation type="journal article" date="2020" name="Stud. Mycol.">
        <title>101 Dothideomycetes genomes: a test case for predicting lifestyles and emergence of pathogens.</title>
        <authorList>
            <person name="Haridas S."/>
            <person name="Albert R."/>
            <person name="Binder M."/>
            <person name="Bloem J."/>
            <person name="Labutti K."/>
            <person name="Salamov A."/>
            <person name="Andreopoulos B."/>
            <person name="Baker S."/>
            <person name="Barry K."/>
            <person name="Bills G."/>
            <person name="Bluhm B."/>
            <person name="Cannon C."/>
            <person name="Castanera R."/>
            <person name="Culley D."/>
            <person name="Daum C."/>
            <person name="Ezra D."/>
            <person name="Gonzalez J."/>
            <person name="Henrissat B."/>
            <person name="Kuo A."/>
            <person name="Liang C."/>
            <person name="Lipzen A."/>
            <person name="Lutzoni F."/>
            <person name="Magnuson J."/>
            <person name="Mondo S."/>
            <person name="Nolan M."/>
            <person name="Ohm R."/>
            <person name="Pangilinan J."/>
            <person name="Park H.-J."/>
            <person name="Ramirez L."/>
            <person name="Alfaro M."/>
            <person name="Sun H."/>
            <person name="Tritt A."/>
            <person name="Yoshinaga Y."/>
            <person name="Zwiers L.-H."/>
            <person name="Turgeon B."/>
            <person name="Goodwin S."/>
            <person name="Spatafora J."/>
            <person name="Crous P."/>
            <person name="Grigoriev I."/>
        </authorList>
    </citation>
    <scope>NUCLEOTIDE SEQUENCE</scope>
    <source>
        <strain evidence="4">Tuck. ex Michener</strain>
    </source>
</reference>
<evidence type="ECO:0000313" key="4">
    <source>
        <dbReference type="EMBL" id="KAF2231576.1"/>
    </source>
</evidence>
<organism evidence="4 5">
    <name type="scientific">Viridothelium virens</name>
    <name type="common">Speckled blister lichen</name>
    <name type="synonym">Trypethelium virens</name>
    <dbReference type="NCBI Taxonomy" id="1048519"/>
    <lineage>
        <taxon>Eukaryota</taxon>
        <taxon>Fungi</taxon>
        <taxon>Dikarya</taxon>
        <taxon>Ascomycota</taxon>
        <taxon>Pezizomycotina</taxon>
        <taxon>Dothideomycetes</taxon>
        <taxon>Dothideomycetes incertae sedis</taxon>
        <taxon>Trypetheliales</taxon>
        <taxon>Trypetheliaceae</taxon>
        <taxon>Viridothelium</taxon>
    </lineage>
</organism>
<name>A0A6A6H0H1_VIRVR</name>
<dbReference type="PANTHER" id="PTHR21349">
    <property type="entry name" value="50S RIBOSOMAL PROTEIN L21"/>
    <property type="match status" value="1"/>
</dbReference>
<evidence type="ECO:0000256" key="2">
    <source>
        <dbReference type="ARBA" id="ARBA00044129"/>
    </source>
</evidence>
<dbReference type="GO" id="GO:0005762">
    <property type="term" value="C:mitochondrial large ribosomal subunit"/>
    <property type="evidence" value="ECO:0007669"/>
    <property type="project" value="TreeGrafter"/>
</dbReference>
<dbReference type="AlphaFoldDB" id="A0A6A6H0H1"/>
<proteinExistence type="inferred from homology"/>
<evidence type="ECO:0000256" key="1">
    <source>
        <dbReference type="ARBA" id="ARBA00008563"/>
    </source>
</evidence>
<dbReference type="PANTHER" id="PTHR21349:SF0">
    <property type="entry name" value="LARGE RIBOSOMAL SUBUNIT PROTEIN BL21M"/>
    <property type="match status" value="1"/>
</dbReference>
<dbReference type="GO" id="GO:0003735">
    <property type="term" value="F:structural constituent of ribosome"/>
    <property type="evidence" value="ECO:0007669"/>
    <property type="project" value="TreeGrafter"/>
</dbReference>
<keyword evidence="5" id="KW-1185">Reference proteome</keyword>
<accession>A0A6A6H0H1</accession>